<dbReference type="InterPro" id="IPR027365">
    <property type="entry name" value="GNAT_acetyltra_YdfB-like"/>
</dbReference>
<dbReference type="InterPro" id="IPR000182">
    <property type="entry name" value="GNAT_dom"/>
</dbReference>
<dbReference type="Proteomes" id="UP001597262">
    <property type="component" value="Unassembled WGS sequence"/>
</dbReference>
<evidence type="ECO:0000313" key="2">
    <source>
        <dbReference type="EMBL" id="MFD1174805.1"/>
    </source>
</evidence>
<dbReference type="EC" id="2.3.1.-" evidence="2"/>
<keyword evidence="2" id="KW-0012">Acyltransferase</keyword>
<dbReference type="PANTHER" id="PTHR31143:SF2">
    <property type="entry name" value="FR47-LIKE DOMAIN-CONTAINING PROTEIN-RELATED"/>
    <property type="match status" value="1"/>
</dbReference>
<dbReference type="Gene3D" id="3.40.630.30">
    <property type="match status" value="1"/>
</dbReference>
<gene>
    <name evidence="2" type="ORF">ACFQ3W_00580</name>
</gene>
<organism evidence="2 3">
    <name type="scientific">Paenibacillus puldeungensis</name>
    <dbReference type="NCBI Taxonomy" id="696536"/>
    <lineage>
        <taxon>Bacteria</taxon>
        <taxon>Bacillati</taxon>
        <taxon>Bacillota</taxon>
        <taxon>Bacilli</taxon>
        <taxon>Bacillales</taxon>
        <taxon>Paenibacillaceae</taxon>
        <taxon>Paenibacillus</taxon>
    </lineage>
</organism>
<dbReference type="SUPFAM" id="SSF55729">
    <property type="entry name" value="Acyl-CoA N-acyltransferases (Nat)"/>
    <property type="match status" value="1"/>
</dbReference>
<proteinExistence type="predicted"/>
<dbReference type="GO" id="GO:0016746">
    <property type="term" value="F:acyltransferase activity"/>
    <property type="evidence" value="ECO:0007669"/>
    <property type="project" value="UniProtKB-KW"/>
</dbReference>
<dbReference type="InterPro" id="IPR016181">
    <property type="entry name" value="Acyl_CoA_acyltransferase"/>
</dbReference>
<name>A0ABW3RSE2_9BACL</name>
<comment type="caution">
    <text evidence="2">The sequence shown here is derived from an EMBL/GenBank/DDBJ whole genome shotgun (WGS) entry which is preliminary data.</text>
</comment>
<keyword evidence="3" id="KW-1185">Reference proteome</keyword>
<accession>A0ABW3RSE2</accession>
<dbReference type="PANTHER" id="PTHR31143">
    <property type="match status" value="1"/>
</dbReference>
<dbReference type="EMBL" id="JBHTLM010000001">
    <property type="protein sequence ID" value="MFD1174805.1"/>
    <property type="molecule type" value="Genomic_DNA"/>
</dbReference>
<dbReference type="Pfam" id="PF12746">
    <property type="entry name" value="GNAT_acetyltran"/>
    <property type="match status" value="1"/>
</dbReference>
<sequence>MNHKKDMKGWGYMMKVLEARDYKKVIPIIRTADINTMFAISVLEGKVDGTVFVDEEASPAAFYILHPYGMALLYGESSREDFYVKLAAHMLNLENARNEYEWLQVYPASLYSKIDAILGSHLIKKAPNEPYKKSFVPEEDKKVLEYQRINFAFNKEKYFAFKRDFMNKDCKIVATSEAIFNQLEGSVVPKFFWNSSSDFINNGIGYTILSEHDIPASTAFASFIIDNKLEIGIETCKENQGSGFASLVCAKLIDYCIVNGYEPVWSCNSGNLGSRKLAHRLGFEESKRIPYYRLSK</sequence>
<evidence type="ECO:0000313" key="3">
    <source>
        <dbReference type="Proteomes" id="UP001597262"/>
    </source>
</evidence>
<feature type="domain" description="N-acetyltransferase" evidence="1">
    <location>
        <begin position="166"/>
        <end position="296"/>
    </location>
</feature>
<reference evidence="3" key="1">
    <citation type="journal article" date="2019" name="Int. J. Syst. Evol. Microbiol.">
        <title>The Global Catalogue of Microorganisms (GCM) 10K type strain sequencing project: providing services to taxonomists for standard genome sequencing and annotation.</title>
        <authorList>
            <consortium name="The Broad Institute Genomics Platform"/>
            <consortium name="The Broad Institute Genome Sequencing Center for Infectious Disease"/>
            <person name="Wu L."/>
            <person name="Ma J."/>
        </authorList>
    </citation>
    <scope>NUCLEOTIDE SEQUENCE [LARGE SCALE GENOMIC DNA]</scope>
    <source>
        <strain evidence="3">CCUG 59189</strain>
    </source>
</reference>
<protein>
    <submittedName>
        <fullName evidence="2">GNAT family N-acetyltransferase</fullName>
        <ecNumber evidence="2">2.3.1.-</ecNumber>
    </submittedName>
</protein>
<dbReference type="PROSITE" id="PS51186">
    <property type="entry name" value="GNAT"/>
    <property type="match status" value="1"/>
</dbReference>
<keyword evidence="2" id="KW-0808">Transferase</keyword>
<evidence type="ECO:0000259" key="1">
    <source>
        <dbReference type="PROSITE" id="PS51186"/>
    </source>
</evidence>